<evidence type="ECO:0000256" key="3">
    <source>
        <dbReference type="RuleBase" id="RU003694"/>
    </source>
</evidence>
<evidence type="ECO:0000313" key="6">
    <source>
        <dbReference type="Proteomes" id="UP000598633"/>
    </source>
</evidence>
<dbReference type="SUPFAM" id="SSF53901">
    <property type="entry name" value="Thiolase-like"/>
    <property type="match status" value="2"/>
</dbReference>
<dbReference type="InterPro" id="IPR014031">
    <property type="entry name" value="Ketoacyl_synth_C"/>
</dbReference>
<name>A0A8J6Y689_9BACT</name>
<dbReference type="SMART" id="SM00825">
    <property type="entry name" value="PKS_KS"/>
    <property type="match status" value="1"/>
</dbReference>
<evidence type="ECO:0000256" key="1">
    <source>
        <dbReference type="ARBA" id="ARBA00008467"/>
    </source>
</evidence>
<dbReference type="GO" id="GO:0004315">
    <property type="term" value="F:3-oxoacyl-[acyl-carrier-protein] synthase activity"/>
    <property type="evidence" value="ECO:0007669"/>
    <property type="project" value="TreeGrafter"/>
</dbReference>
<dbReference type="PROSITE" id="PS52004">
    <property type="entry name" value="KS3_2"/>
    <property type="match status" value="1"/>
</dbReference>
<evidence type="ECO:0000256" key="2">
    <source>
        <dbReference type="ARBA" id="ARBA00022679"/>
    </source>
</evidence>
<evidence type="ECO:0000259" key="4">
    <source>
        <dbReference type="PROSITE" id="PS52004"/>
    </source>
</evidence>
<dbReference type="CDD" id="cd00834">
    <property type="entry name" value="KAS_I_II"/>
    <property type="match status" value="1"/>
</dbReference>
<proteinExistence type="inferred from homology"/>
<dbReference type="PANTHER" id="PTHR11712">
    <property type="entry name" value="POLYKETIDE SYNTHASE-RELATED"/>
    <property type="match status" value="1"/>
</dbReference>
<dbReference type="GO" id="GO:0005829">
    <property type="term" value="C:cytosol"/>
    <property type="evidence" value="ECO:0007669"/>
    <property type="project" value="TreeGrafter"/>
</dbReference>
<feature type="domain" description="Ketosynthase family 3 (KS3)" evidence="4">
    <location>
        <begin position="2"/>
        <end position="420"/>
    </location>
</feature>
<protein>
    <submittedName>
        <fullName evidence="5">Beta-ketoacyl-[acyl-carrier-protein] synthase family protein</fullName>
    </submittedName>
</protein>
<comment type="caution">
    <text evidence="5">The sequence shown here is derived from an EMBL/GenBank/DDBJ whole genome shotgun (WGS) entry which is preliminary data.</text>
</comment>
<reference evidence="5 6" key="1">
    <citation type="submission" date="2020-08" db="EMBL/GenBank/DDBJ databases">
        <title>Acidobacteriota in marine sediments use diverse sulfur dissimilation pathways.</title>
        <authorList>
            <person name="Wasmund K."/>
        </authorList>
    </citation>
    <scope>NUCLEOTIDE SEQUENCE [LARGE SCALE GENOMIC DNA]</scope>
    <source>
        <strain evidence="5">MAG AM3-A</strain>
    </source>
</reference>
<dbReference type="Proteomes" id="UP000598633">
    <property type="component" value="Unassembled WGS sequence"/>
</dbReference>
<dbReference type="GO" id="GO:0006633">
    <property type="term" value="P:fatty acid biosynthetic process"/>
    <property type="evidence" value="ECO:0007669"/>
    <property type="project" value="TreeGrafter"/>
</dbReference>
<comment type="similarity">
    <text evidence="1 3">Belongs to the thiolase-like superfamily. Beta-ketoacyl-ACP synthases family.</text>
</comment>
<dbReference type="PANTHER" id="PTHR11712:SF336">
    <property type="entry name" value="3-OXOACYL-[ACYL-CARRIER-PROTEIN] SYNTHASE, MITOCHONDRIAL"/>
    <property type="match status" value="1"/>
</dbReference>
<keyword evidence="2 3" id="KW-0808">Transferase</keyword>
<dbReference type="AlphaFoldDB" id="A0A8J6Y689"/>
<dbReference type="Gene3D" id="3.40.47.10">
    <property type="match status" value="2"/>
</dbReference>
<accession>A0A8J6Y689</accession>
<dbReference type="Pfam" id="PF00109">
    <property type="entry name" value="ketoacyl-synt"/>
    <property type="match status" value="1"/>
</dbReference>
<evidence type="ECO:0000313" key="5">
    <source>
        <dbReference type="EMBL" id="MBD3871087.1"/>
    </source>
</evidence>
<dbReference type="InterPro" id="IPR016039">
    <property type="entry name" value="Thiolase-like"/>
</dbReference>
<dbReference type="InterPro" id="IPR020841">
    <property type="entry name" value="PKS_Beta-ketoAc_synthase_dom"/>
</dbReference>
<organism evidence="5 6">
    <name type="scientific">Candidatus Sulfomarinibacter kjeldsenii</name>
    <dbReference type="NCBI Taxonomy" id="2885994"/>
    <lineage>
        <taxon>Bacteria</taxon>
        <taxon>Pseudomonadati</taxon>
        <taxon>Acidobacteriota</taxon>
        <taxon>Thermoanaerobaculia</taxon>
        <taxon>Thermoanaerobaculales</taxon>
        <taxon>Candidatus Sulfomarinibacteraceae</taxon>
        <taxon>Candidatus Sulfomarinibacter</taxon>
    </lineage>
</organism>
<sequence>MQNGVVITGFGCLTASGVDAAATWEAVLSGESGIREAATWDSSGWPWPLAGEIKDYSPRDLVSDRKLLKFITRQDVIGLNAVTQAVTHSGIIEHRDELADPTSFNDRTGVFVGSPATKHRYQHDFLPPLADSAGDSREFGVRAMEDVHPMWLLRTLPNNVLAYVGIQYGFKGANANITAHGVSGSQAIAEACRYLRDGAIDQAIVVGYDSASELEALPYYASVGLLSSRGLRPFDRSRDGTVLGEGAGALVLETQDAAERRGAKIYGGVLGSSVVAEAAGVLSVREGGEGVSRAIRLALEDSEMRPDEIGMISAHANGSRVSDAGEAQAFTEIFGASSIPVTGFKWSLAHTIAASGAIESILALLCLANGRVPGIANLEELSPECRGVSVSASEQKPRSSVGIVVSRAFAGLNSCIVLSSHV</sequence>
<gene>
    <name evidence="5" type="ORF">IFJ97_07005</name>
</gene>
<dbReference type="Pfam" id="PF02801">
    <property type="entry name" value="Ketoacyl-synt_C"/>
    <property type="match status" value="1"/>
</dbReference>
<dbReference type="InterPro" id="IPR000794">
    <property type="entry name" value="Beta-ketoacyl_synthase"/>
</dbReference>
<dbReference type="InterPro" id="IPR014030">
    <property type="entry name" value="Ketoacyl_synth_N"/>
</dbReference>
<dbReference type="EMBL" id="JACXWA010000114">
    <property type="protein sequence ID" value="MBD3871087.1"/>
    <property type="molecule type" value="Genomic_DNA"/>
</dbReference>